<dbReference type="PANTHER" id="PTHR34295">
    <property type="entry name" value="BIOTIN TRANSPORTER BIOY"/>
    <property type="match status" value="1"/>
</dbReference>
<gene>
    <name evidence="4" type="ORF">SAMN05421541_13019</name>
</gene>
<dbReference type="EMBL" id="FONV01000030">
    <property type="protein sequence ID" value="SFF91153.1"/>
    <property type="molecule type" value="Genomic_DNA"/>
</dbReference>
<sequence>MTYHSFRVYPGRPTGVLADVWGRSAVRDVLLTLGAAGAVGLAAQIAIPVPGSPVPITGQTFAVLLAGATLGATRGAAGMLIYVVAGSLGVPWFAAGASGWPSATAGYLVGFVVAAALSGQLAALGADRRPSHTIGLMAAGNALIYLVGVPWLAFSTGIDMTAAVGTGLLPYLIGDVLKTLLAAALLPATWLLIHRRVDHNDRY</sequence>
<keyword evidence="2" id="KW-0813">Transport</keyword>
<evidence type="ECO:0000256" key="3">
    <source>
        <dbReference type="SAM" id="Phobius"/>
    </source>
</evidence>
<evidence type="ECO:0000313" key="4">
    <source>
        <dbReference type="EMBL" id="SFF91153.1"/>
    </source>
</evidence>
<comment type="similarity">
    <text evidence="1 2">Belongs to the BioY family.</text>
</comment>
<dbReference type="GO" id="GO:0005886">
    <property type="term" value="C:plasma membrane"/>
    <property type="evidence" value="ECO:0007669"/>
    <property type="project" value="UniProtKB-SubCell"/>
</dbReference>
<comment type="subcellular location">
    <subcellularLocation>
        <location evidence="2">Cell membrane</location>
        <topology evidence="2">Multi-pass membrane protein</topology>
    </subcellularLocation>
</comment>
<feature type="transmembrane region" description="Helical" evidence="3">
    <location>
        <begin position="105"/>
        <end position="126"/>
    </location>
</feature>
<dbReference type="AlphaFoldDB" id="A0A1I2MI49"/>
<keyword evidence="2" id="KW-1003">Cell membrane</keyword>
<evidence type="ECO:0000256" key="2">
    <source>
        <dbReference type="PIRNR" id="PIRNR016661"/>
    </source>
</evidence>
<dbReference type="STRING" id="35752.SAMN05421541_13019"/>
<dbReference type="Pfam" id="PF02632">
    <property type="entry name" value="BioY"/>
    <property type="match status" value="1"/>
</dbReference>
<evidence type="ECO:0000313" key="5">
    <source>
        <dbReference type="Proteomes" id="UP000199645"/>
    </source>
</evidence>
<feature type="transmembrane region" description="Helical" evidence="3">
    <location>
        <begin position="168"/>
        <end position="193"/>
    </location>
</feature>
<keyword evidence="2 3" id="KW-0472">Membrane</keyword>
<dbReference type="Proteomes" id="UP000199645">
    <property type="component" value="Unassembled WGS sequence"/>
</dbReference>
<accession>A0A1I2MI49</accession>
<dbReference type="PANTHER" id="PTHR34295:SF1">
    <property type="entry name" value="BIOTIN TRANSPORTER BIOY"/>
    <property type="match status" value="1"/>
</dbReference>
<organism evidence="4 5">
    <name type="scientific">Actinoplanes philippinensis</name>
    <dbReference type="NCBI Taxonomy" id="35752"/>
    <lineage>
        <taxon>Bacteria</taxon>
        <taxon>Bacillati</taxon>
        <taxon>Actinomycetota</taxon>
        <taxon>Actinomycetes</taxon>
        <taxon>Micromonosporales</taxon>
        <taxon>Micromonosporaceae</taxon>
        <taxon>Actinoplanes</taxon>
    </lineage>
</organism>
<dbReference type="RefSeq" id="WP_239144078.1">
    <property type="nucleotide sequence ID" value="NZ_BOMT01000102.1"/>
</dbReference>
<keyword evidence="5" id="KW-1185">Reference proteome</keyword>
<dbReference type="Gene3D" id="1.10.1760.20">
    <property type="match status" value="1"/>
</dbReference>
<feature type="transmembrane region" description="Helical" evidence="3">
    <location>
        <begin position="61"/>
        <end position="85"/>
    </location>
</feature>
<protein>
    <recommendedName>
        <fullName evidence="2">Biotin transporter</fullName>
    </recommendedName>
</protein>
<dbReference type="InterPro" id="IPR003784">
    <property type="entry name" value="BioY"/>
</dbReference>
<feature type="transmembrane region" description="Helical" evidence="3">
    <location>
        <begin position="133"/>
        <end position="153"/>
    </location>
</feature>
<name>A0A1I2MI49_9ACTN</name>
<dbReference type="PIRSF" id="PIRSF016661">
    <property type="entry name" value="BioY"/>
    <property type="match status" value="1"/>
</dbReference>
<reference evidence="4 5" key="1">
    <citation type="submission" date="2016-10" db="EMBL/GenBank/DDBJ databases">
        <authorList>
            <person name="de Groot N.N."/>
        </authorList>
    </citation>
    <scope>NUCLEOTIDE SEQUENCE [LARGE SCALE GENOMIC DNA]</scope>
    <source>
        <strain evidence="4 5">DSM 43019</strain>
    </source>
</reference>
<feature type="transmembrane region" description="Helical" evidence="3">
    <location>
        <begin position="29"/>
        <end position="49"/>
    </location>
</feature>
<evidence type="ECO:0000256" key="1">
    <source>
        <dbReference type="ARBA" id="ARBA00010692"/>
    </source>
</evidence>
<keyword evidence="3" id="KW-1133">Transmembrane helix</keyword>
<keyword evidence="3" id="KW-0812">Transmembrane</keyword>
<proteinExistence type="inferred from homology"/>
<dbReference type="GO" id="GO:0015225">
    <property type="term" value="F:biotin transmembrane transporter activity"/>
    <property type="evidence" value="ECO:0007669"/>
    <property type="project" value="UniProtKB-UniRule"/>
</dbReference>